<organism evidence="7 8">
    <name type="scientific">Endocarpon pusillum (strain Z07020 / HMAS-L-300199)</name>
    <name type="common">Lichen-forming fungus</name>
    <dbReference type="NCBI Taxonomy" id="1263415"/>
    <lineage>
        <taxon>Eukaryota</taxon>
        <taxon>Fungi</taxon>
        <taxon>Dikarya</taxon>
        <taxon>Ascomycota</taxon>
        <taxon>Pezizomycotina</taxon>
        <taxon>Eurotiomycetes</taxon>
        <taxon>Chaetothyriomycetidae</taxon>
        <taxon>Verrucariales</taxon>
        <taxon>Verrucariaceae</taxon>
        <taxon>Endocarpon</taxon>
    </lineage>
</organism>
<proteinExistence type="predicted"/>
<protein>
    <recommendedName>
        <fullName evidence="6">PNPLA domain-containing protein</fullName>
    </recommendedName>
</protein>
<dbReference type="PANTHER" id="PTHR24185:SF1">
    <property type="entry name" value="CALCIUM-INDEPENDENT PHOSPHOLIPASE A2-GAMMA"/>
    <property type="match status" value="1"/>
</dbReference>
<feature type="compositionally biased region" description="Basic and acidic residues" evidence="5">
    <location>
        <begin position="66"/>
        <end position="80"/>
    </location>
</feature>
<evidence type="ECO:0000313" key="8">
    <source>
        <dbReference type="Proteomes" id="UP000019373"/>
    </source>
</evidence>
<evidence type="ECO:0000256" key="2">
    <source>
        <dbReference type="ARBA" id="ARBA00022963"/>
    </source>
</evidence>
<dbReference type="InterPro" id="IPR002641">
    <property type="entry name" value="PNPLA_dom"/>
</dbReference>
<dbReference type="RefSeq" id="XP_007786569.1">
    <property type="nucleotide sequence ID" value="XM_007788379.1"/>
</dbReference>
<gene>
    <name evidence="7" type="ORF">EPUS_01436</name>
</gene>
<evidence type="ECO:0000256" key="5">
    <source>
        <dbReference type="SAM" id="MobiDB-lite"/>
    </source>
</evidence>
<evidence type="ECO:0000256" key="4">
    <source>
        <dbReference type="PROSITE-ProRule" id="PRU01161"/>
    </source>
</evidence>
<dbReference type="GO" id="GO:0046486">
    <property type="term" value="P:glycerolipid metabolic process"/>
    <property type="evidence" value="ECO:0007669"/>
    <property type="project" value="UniProtKB-ARBA"/>
</dbReference>
<dbReference type="eggNOG" id="KOG4231">
    <property type="taxonomic scope" value="Eukaryota"/>
</dbReference>
<accession>U1GUH7</accession>
<dbReference type="Proteomes" id="UP000019373">
    <property type="component" value="Unassembled WGS sequence"/>
</dbReference>
<sequence length="583" mass="65954">MSFRVSVGDLIAESRLIAVMHRAFEDQHLPSDLEQTALELKGTQKTLEKLRESLDYYPTTSQTSVDYEKVSKRSAQDSRHAPHSLPSTVGSNLSEPVSDRREPWQAKNVLCLDSGGVRSISSLLILRELMAKIAEHEHKIEPKAMTSKDSPMVEAARIPEPSSEKTAYLPCHYFDYVAGTSTGGLIAIMLGRMRMSVEDAIRYYQEISPRLYQHHKSSVQAWRFLLRPKSRSEDQKLNSTIQKIAPEETSFKSDSTMCRTIICSLQAKASRGSKVPYLFTSYGRNTLDTISQYMASSINLAPEVKSLGIAPTTRTTAPMSGTVPMRKLSHPPDDIRVWQVARATSCSPLYFKAVTVGEHKYYDASISLSNPSLEVYREVNMDLTERDSNQHLQPINIFVSLGCGNSSPDAPNTFLQHKAKPGKTALRLSKALAASSEGVHYIMQALHDDTEAFSYYRFDTKTGLEGLRQLHPSSDSMHRHITSATEDYLQRIDVQKQLDECAEKLVRLRRLRCNTSRWEAFAFGTKYRCKHDDATCDFQVRRRVVDRDELLDHLRMDHNMPPPDSVHYQEIKTLVEKGRTDSD</sequence>
<evidence type="ECO:0000256" key="3">
    <source>
        <dbReference type="ARBA" id="ARBA00023098"/>
    </source>
</evidence>
<evidence type="ECO:0000259" key="6">
    <source>
        <dbReference type="PROSITE" id="PS51635"/>
    </source>
</evidence>
<dbReference type="Gene3D" id="3.40.1090.10">
    <property type="entry name" value="Cytosolic phospholipase A2 catalytic domain"/>
    <property type="match status" value="1"/>
</dbReference>
<reference evidence="8" key="1">
    <citation type="journal article" date="2014" name="BMC Genomics">
        <title>Genome characteristics reveal the impact of lichenization on lichen-forming fungus Endocarpon pusillum Hedwig (Verrucariales, Ascomycota).</title>
        <authorList>
            <person name="Wang Y.-Y."/>
            <person name="Liu B."/>
            <person name="Zhang X.-Y."/>
            <person name="Zhou Q.-M."/>
            <person name="Zhang T."/>
            <person name="Li H."/>
            <person name="Yu Y.-F."/>
            <person name="Zhang X.-L."/>
            <person name="Hao X.-Y."/>
            <person name="Wang M."/>
            <person name="Wang L."/>
            <person name="Wei J.-C."/>
        </authorList>
    </citation>
    <scope>NUCLEOTIDE SEQUENCE [LARGE SCALE GENOMIC DNA]</scope>
    <source>
        <strain evidence="8">Z07020 / HMAS-L-300199</strain>
    </source>
</reference>
<feature type="active site" description="Proton acceptor" evidence="4">
    <location>
        <position position="363"/>
    </location>
</feature>
<dbReference type="EMBL" id="KE720780">
    <property type="protein sequence ID" value="ERF76103.1"/>
    <property type="molecule type" value="Genomic_DNA"/>
</dbReference>
<keyword evidence="3 4" id="KW-0443">Lipid metabolism</keyword>
<dbReference type="SUPFAM" id="SSF52151">
    <property type="entry name" value="FabD/lysophospholipase-like"/>
    <property type="match status" value="1"/>
</dbReference>
<dbReference type="OrthoDB" id="1658288at2759"/>
<keyword evidence="2 4" id="KW-0442">Lipid degradation</keyword>
<feature type="region of interest" description="Disordered" evidence="5">
    <location>
        <begin position="65"/>
        <end position="98"/>
    </location>
</feature>
<name>U1GUH7_ENDPU</name>
<dbReference type="GO" id="GO:0016020">
    <property type="term" value="C:membrane"/>
    <property type="evidence" value="ECO:0007669"/>
    <property type="project" value="TreeGrafter"/>
</dbReference>
<keyword evidence="8" id="KW-1185">Reference proteome</keyword>
<evidence type="ECO:0000313" key="7">
    <source>
        <dbReference type="EMBL" id="ERF76103.1"/>
    </source>
</evidence>
<feature type="domain" description="PNPLA" evidence="6">
    <location>
        <begin position="110"/>
        <end position="376"/>
    </location>
</feature>
<dbReference type="GO" id="GO:0016042">
    <property type="term" value="P:lipid catabolic process"/>
    <property type="evidence" value="ECO:0007669"/>
    <property type="project" value="UniProtKB-UniRule"/>
</dbReference>
<evidence type="ECO:0000256" key="1">
    <source>
        <dbReference type="ARBA" id="ARBA00022801"/>
    </source>
</evidence>
<dbReference type="PANTHER" id="PTHR24185">
    <property type="entry name" value="CALCIUM-INDEPENDENT PHOSPHOLIPASE A2-GAMMA"/>
    <property type="match status" value="1"/>
</dbReference>
<feature type="short sequence motif" description="GXSXG" evidence="4">
    <location>
        <begin position="179"/>
        <end position="183"/>
    </location>
</feature>
<feature type="compositionally biased region" description="Polar residues" evidence="5">
    <location>
        <begin position="85"/>
        <end position="95"/>
    </location>
</feature>
<dbReference type="PROSITE" id="PS51635">
    <property type="entry name" value="PNPLA"/>
    <property type="match status" value="1"/>
</dbReference>
<dbReference type="GO" id="GO:0047499">
    <property type="term" value="F:calcium-independent phospholipase A2 activity"/>
    <property type="evidence" value="ECO:0007669"/>
    <property type="project" value="TreeGrafter"/>
</dbReference>
<comment type="caution">
    <text evidence="4">Lacks conserved residue(s) required for the propagation of feature annotation.</text>
</comment>
<dbReference type="Pfam" id="PF01734">
    <property type="entry name" value="Patatin"/>
    <property type="match status" value="1"/>
</dbReference>
<keyword evidence="1 4" id="KW-0378">Hydrolase</keyword>
<dbReference type="GO" id="GO:0019369">
    <property type="term" value="P:arachidonate metabolic process"/>
    <property type="evidence" value="ECO:0007669"/>
    <property type="project" value="TreeGrafter"/>
</dbReference>
<feature type="active site" description="Nucleophile" evidence="4">
    <location>
        <position position="181"/>
    </location>
</feature>
<dbReference type="HOGENOM" id="CLU_000288_144_2_1"/>
<dbReference type="GeneID" id="19236493"/>
<dbReference type="AlphaFoldDB" id="U1GUH7"/>
<dbReference type="InterPro" id="IPR016035">
    <property type="entry name" value="Acyl_Trfase/lysoPLipase"/>
</dbReference>